<feature type="compositionally biased region" description="Polar residues" evidence="1">
    <location>
        <begin position="51"/>
        <end position="62"/>
    </location>
</feature>
<evidence type="ECO:0000256" key="1">
    <source>
        <dbReference type="SAM" id="MobiDB-lite"/>
    </source>
</evidence>
<feature type="compositionally biased region" description="Polar residues" evidence="1">
    <location>
        <begin position="287"/>
        <end position="299"/>
    </location>
</feature>
<evidence type="ECO:0000313" key="3">
    <source>
        <dbReference type="EMBL" id="EJT99251.1"/>
    </source>
</evidence>
<sequence length="511" mass="54388">MPHHNPHRQESGFDEEQLEQASRESVQDAYAPPLNVSSYDEQAQIRRAEQESLQDAYTTGYSRPQEFVSVGREGYQRPPEEYAGYGRDEYQGPPQGYGRGEGYGRPSEEREYGRRPPQSDNQMHYHAPPGRPPQETQFDNARYSAPPRPDDEYGRSQMPQQQEQEHHHRHHHQQQQQMGEYAGDGESYGGGEYRPPVNAPHVEEYERPRPPAGEGYGNGPERPHNVQHAPTGPISQHHGTAAEYYNNEPPQPRPQQETYHDAQDGQFSADVASVHPPKPHDGPSPPNLQNAANFASQHWQDGVQDQELFNAAAAQVAAQQGHSQPSDDDPPTPTIHPHAVNSSSTPTQMGQAAAMGALQHVMSGAGGGAGGSLTSLLGGLTGGGGVGAAISSLLGASGGGAPSAPQAGAPHPQGASTGPAQGGAPPAGSPAAPASPYEKLIAVAMMKASELFDKHGSGDPAAKQQGEPIQAAASTVMKLMTRYQSGGSGTGGQFQPGEIQGLFGSFMKAFF</sequence>
<feature type="compositionally biased region" description="Low complexity" evidence="1">
    <location>
        <begin position="311"/>
        <end position="320"/>
    </location>
</feature>
<feature type="region of interest" description="Disordered" evidence="1">
    <location>
        <begin position="1"/>
        <end position="352"/>
    </location>
</feature>
<feature type="region of interest" description="Disordered" evidence="1">
    <location>
        <begin position="397"/>
        <end position="433"/>
    </location>
</feature>
<feature type="domain" description="DUF7721" evidence="2">
    <location>
        <begin position="288"/>
        <end position="365"/>
    </location>
</feature>
<dbReference type="OrthoDB" id="10636487at2759"/>
<organism evidence="3 4">
    <name type="scientific">Dacryopinax primogenitus (strain DJM 731)</name>
    <name type="common">Brown rot fungus</name>
    <dbReference type="NCBI Taxonomy" id="1858805"/>
    <lineage>
        <taxon>Eukaryota</taxon>
        <taxon>Fungi</taxon>
        <taxon>Dikarya</taxon>
        <taxon>Basidiomycota</taxon>
        <taxon>Agaricomycotina</taxon>
        <taxon>Dacrymycetes</taxon>
        <taxon>Dacrymycetales</taxon>
        <taxon>Dacrymycetaceae</taxon>
        <taxon>Dacryopinax</taxon>
    </lineage>
</organism>
<dbReference type="HOGENOM" id="CLU_533180_0_0_1"/>
<dbReference type="AlphaFoldDB" id="M5G0A3"/>
<dbReference type="GeneID" id="63682614"/>
<dbReference type="InterPro" id="IPR056138">
    <property type="entry name" value="DUF7721"/>
</dbReference>
<dbReference type="Proteomes" id="UP000030653">
    <property type="component" value="Unassembled WGS sequence"/>
</dbReference>
<dbReference type="OMA" id="VMKMLVQ"/>
<name>M5G0A3_DACPD</name>
<protein>
    <recommendedName>
        <fullName evidence="2">DUF7721 domain-containing protein</fullName>
    </recommendedName>
</protein>
<evidence type="ECO:0000259" key="2">
    <source>
        <dbReference type="Pfam" id="PF24845"/>
    </source>
</evidence>
<dbReference type="RefSeq" id="XP_040626149.1">
    <property type="nucleotide sequence ID" value="XM_040767552.1"/>
</dbReference>
<dbReference type="EMBL" id="JH795870">
    <property type="protein sequence ID" value="EJT99251.1"/>
    <property type="molecule type" value="Genomic_DNA"/>
</dbReference>
<accession>M5G0A3</accession>
<reference evidence="3 4" key="1">
    <citation type="journal article" date="2012" name="Science">
        <title>The Paleozoic origin of enzymatic lignin decomposition reconstructed from 31 fungal genomes.</title>
        <authorList>
            <person name="Floudas D."/>
            <person name="Binder M."/>
            <person name="Riley R."/>
            <person name="Barry K."/>
            <person name="Blanchette R.A."/>
            <person name="Henrissat B."/>
            <person name="Martinez A.T."/>
            <person name="Otillar R."/>
            <person name="Spatafora J.W."/>
            <person name="Yadav J.S."/>
            <person name="Aerts A."/>
            <person name="Benoit I."/>
            <person name="Boyd A."/>
            <person name="Carlson A."/>
            <person name="Copeland A."/>
            <person name="Coutinho P.M."/>
            <person name="de Vries R.P."/>
            <person name="Ferreira P."/>
            <person name="Findley K."/>
            <person name="Foster B."/>
            <person name="Gaskell J."/>
            <person name="Glotzer D."/>
            <person name="Gorecki P."/>
            <person name="Heitman J."/>
            <person name="Hesse C."/>
            <person name="Hori C."/>
            <person name="Igarashi K."/>
            <person name="Jurgens J.A."/>
            <person name="Kallen N."/>
            <person name="Kersten P."/>
            <person name="Kohler A."/>
            <person name="Kuees U."/>
            <person name="Kumar T.K.A."/>
            <person name="Kuo A."/>
            <person name="LaButti K."/>
            <person name="Larrondo L.F."/>
            <person name="Lindquist E."/>
            <person name="Ling A."/>
            <person name="Lombard V."/>
            <person name="Lucas S."/>
            <person name="Lundell T."/>
            <person name="Martin R."/>
            <person name="McLaughlin D.J."/>
            <person name="Morgenstern I."/>
            <person name="Morin E."/>
            <person name="Murat C."/>
            <person name="Nagy L.G."/>
            <person name="Nolan M."/>
            <person name="Ohm R.A."/>
            <person name="Patyshakuliyeva A."/>
            <person name="Rokas A."/>
            <person name="Ruiz-Duenas F.J."/>
            <person name="Sabat G."/>
            <person name="Salamov A."/>
            <person name="Samejima M."/>
            <person name="Schmutz J."/>
            <person name="Slot J.C."/>
            <person name="St John F."/>
            <person name="Stenlid J."/>
            <person name="Sun H."/>
            <person name="Sun S."/>
            <person name="Syed K."/>
            <person name="Tsang A."/>
            <person name="Wiebenga A."/>
            <person name="Young D."/>
            <person name="Pisabarro A."/>
            <person name="Eastwood D.C."/>
            <person name="Martin F."/>
            <person name="Cullen D."/>
            <person name="Grigoriev I.V."/>
            <person name="Hibbett D.S."/>
        </authorList>
    </citation>
    <scope>NUCLEOTIDE SEQUENCE [LARGE SCALE GENOMIC DNA]</scope>
    <source>
        <strain evidence="3 4">DJM-731 SS1</strain>
    </source>
</reference>
<dbReference type="Pfam" id="PF24845">
    <property type="entry name" value="DUF7721"/>
    <property type="match status" value="1"/>
</dbReference>
<proteinExistence type="predicted"/>
<gene>
    <name evidence="3" type="ORF">DACRYDRAFT_101389</name>
</gene>
<feature type="compositionally biased region" description="Low complexity" evidence="1">
    <location>
        <begin position="402"/>
        <end position="433"/>
    </location>
</feature>
<feature type="compositionally biased region" description="Basic and acidic residues" evidence="1">
    <location>
        <begin position="74"/>
        <end position="90"/>
    </location>
</feature>
<keyword evidence="4" id="KW-1185">Reference proteome</keyword>
<evidence type="ECO:0000313" key="4">
    <source>
        <dbReference type="Proteomes" id="UP000030653"/>
    </source>
</evidence>